<organism evidence="3 4">
    <name type="scientific">Enemella dayhoffiae</name>
    <dbReference type="NCBI Taxonomy" id="2016507"/>
    <lineage>
        <taxon>Bacteria</taxon>
        <taxon>Bacillati</taxon>
        <taxon>Actinomycetota</taxon>
        <taxon>Actinomycetes</taxon>
        <taxon>Propionibacteriales</taxon>
        <taxon>Propionibacteriaceae</taxon>
        <taxon>Enemella</taxon>
    </lineage>
</organism>
<dbReference type="SUPFAM" id="SSF54637">
    <property type="entry name" value="Thioesterase/thiol ester dehydrase-isomerase"/>
    <property type="match status" value="1"/>
</dbReference>
<dbReference type="InterPro" id="IPR049449">
    <property type="entry name" value="TesB_ACOT8-like_N"/>
</dbReference>
<dbReference type="OrthoDB" id="1413770at2"/>
<proteinExistence type="predicted"/>
<dbReference type="InterPro" id="IPR049450">
    <property type="entry name" value="ACOT8-like_C"/>
</dbReference>
<name>A0A255H397_9ACTN</name>
<sequence length="227" mass="24687">MAPVGGLVTQALDTHQPRPELQLARVNFEILGRLRRAPTELAVAVVRPGRTIELLQAVARIEGREVIRANAWRLLRGDTSAVAATDDPPLPAPDEFPVWDSTALWPGGYINSLLIRRDPASRAGRGRCWVRSDSQLLADGSTTPTAHFVRLVDTANGVATRVPPSEWLFPNTDLTVHLYRNPVGDWVGFDTSVNFGPSGVGLTSSILHDEQGPVGRAEQILTVRPRG</sequence>
<dbReference type="EMBL" id="NMVQ01000012">
    <property type="protein sequence ID" value="OYO22215.1"/>
    <property type="molecule type" value="Genomic_DNA"/>
</dbReference>
<dbReference type="Gene3D" id="2.40.160.210">
    <property type="entry name" value="Acyl-CoA thioesterase, double hotdog domain"/>
    <property type="match status" value="1"/>
</dbReference>
<dbReference type="Pfam" id="PF13622">
    <property type="entry name" value="4HBT_3"/>
    <property type="match status" value="1"/>
</dbReference>
<evidence type="ECO:0000313" key="4">
    <source>
        <dbReference type="Proteomes" id="UP000216311"/>
    </source>
</evidence>
<evidence type="ECO:0000259" key="2">
    <source>
        <dbReference type="Pfam" id="PF20789"/>
    </source>
</evidence>
<accession>A0A255H397</accession>
<keyword evidence="4" id="KW-1185">Reference proteome</keyword>
<dbReference type="InterPro" id="IPR042171">
    <property type="entry name" value="Acyl-CoA_hotdog"/>
</dbReference>
<gene>
    <name evidence="3" type="ORF">CGZ93_08835</name>
</gene>
<comment type="caution">
    <text evidence="3">The sequence shown here is derived from an EMBL/GenBank/DDBJ whole genome shotgun (WGS) entry which is preliminary data.</text>
</comment>
<reference evidence="3 4" key="1">
    <citation type="submission" date="2017-07" db="EMBL/GenBank/DDBJ databases">
        <title>Draft whole genome sequences of clinical Proprionibacteriaceae strains.</title>
        <authorList>
            <person name="Bernier A.-M."/>
            <person name="Bernard K."/>
            <person name="Domingo M.-C."/>
        </authorList>
    </citation>
    <scope>NUCLEOTIDE SEQUENCE [LARGE SCALE GENOMIC DNA]</scope>
    <source>
        <strain evidence="3 4">NML 130396</strain>
    </source>
</reference>
<dbReference type="Pfam" id="PF20789">
    <property type="entry name" value="4HBT_3C"/>
    <property type="match status" value="1"/>
</dbReference>
<dbReference type="InterPro" id="IPR029069">
    <property type="entry name" value="HotDog_dom_sf"/>
</dbReference>
<evidence type="ECO:0000259" key="1">
    <source>
        <dbReference type="Pfam" id="PF13622"/>
    </source>
</evidence>
<evidence type="ECO:0000313" key="3">
    <source>
        <dbReference type="EMBL" id="OYO22215.1"/>
    </source>
</evidence>
<feature type="domain" description="Acyl-CoA thioesterase-like N-terminal HotDog" evidence="1">
    <location>
        <begin position="3"/>
        <end position="73"/>
    </location>
</feature>
<dbReference type="Proteomes" id="UP000216311">
    <property type="component" value="Unassembled WGS sequence"/>
</dbReference>
<protein>
    <submittedName>
        <fullName evidence="3">Thioesterase</fullName>
    </submittedName>
</protein>
<dbReference type="AlphaFoldDB" id="A0A255H397"/>
<feature type="domain" description="Acyl-CoA thioesterase-like C-terminal" evidence="2">
    <location>
        <begin position="97"/>
        <end position="223"/>
    </location>
</feature>